<dbReference type="AlphaFoldDB" id="A0A1T4WWY7"/>
<dbReference type="EMBL" id="FUYB01000009">
    <property type="protein sequence ID" value="SKA81388.1"/>
    <property type="molecule type" value="Genomic_DNA"/>
</dbReference>
<name>A0A1T4WWY7_9GAMM</name>
<dbReference type="RefSeq" id="WP_078922684.1">
    <property type="nucleotide sequence ID" value="NZ_FUYB01000009.1"/>
</dbReference>
<keyword evidence="2" id="KW-1185">Reference proteome</keyword>
<sequence>MMQVAFGNQFIFDVSTLLFDQVQRSSQQRWAKQERLGQRPALQNVGPDTDTVSLPGVLFSCWIGNHNAMTTLYRLKEEGVPQALWTVRNGIGVPYLPGRWVIEGISETYSDLSGSGKPGKVEWTLNLLRYD</sequence>
<evidence type="ECO:0000313" key="2">
    <source>
        <dbReference type="Proteomes" id="UP000190460"/>
    </source>
</evidence>
<evidence type="ECO:0008006" key="3">
    <source>
        <dbReference type="Google" id="ProtNLM"/>
    </source>
</evidence>
<organism evidence="1 2">
    <name type="scientific">Thiothrix eikelboomii</name>
    <dbReference type="NCBI Taxonomy" id="92487"/>
    <lineage>
        <taxon>Bacteria</taxon>
        <taxon>Pseudomonadati</taxon>
        <taxon>Pseudomonadota</taxon>
        <taxon>Gammaproteobacteria</taxon>
        <taxon>Thiotrichales</taxon>
        <taxon>Thiotrichaceae</taxon>
        <taxon>Thiothrix</taxon>
    </lineage>
</organism>
<proteinExistence type="predicted"/>
<dbReference type="STRING" id="92487.SAMN02745130_02197"/>
<reference evidence="1 2" key="1">
    <citation type="submission" date="2017-02" db="EMBL/GenBank/DDBJ databases">
        <authorList>
            <person name="Peterson S.W."/>
        </authorList>
    </citation>
    <scope>NUCLEOTIDE SEQUENCE [LARGE SCALE GENOMIC DNA]</scope>
    <source>
        <strain evidence="1 2">ATCC 49788</strain>
    </source>
</reference>
<dbReference type="Pfam" id="PF06995">
    <property type="entry name" value="Phage_P2_GpU"/>
    <property type="match status" value="1"/>
</dbReference>
<dbReference type="Proteomes" id="UP000190460">
    <property type="component" value="Unassembled WGS sequence"/>
</dbReference>
<gene>
    <name evidence="1" type="ORF">SAMN02745130_02197</name>
</gene>
<accession>A0A1T4WWY7</accession>
<dbReference type="InterPro" id="IPR009734">
    <property type="entry name" value="Myoviridae_GpU"/>
</dbReference>
<protein>
    <recommendedName>
        <fullName evidence="3">Phage P2 GpU</fullName>
    </recommendedName>
</protein>
<evidence type="ECO:0000313" key="1">
    <source>
        <dbReference type="EMBL" id="SKA81388.1"/>
    </source>
</evidence>
<dbReference type="OrthoDB" id="1550902at2"/>